<comment type="function">
    <text evidence="6">Part of a membrane-bound complex that couples electron transfer with translocation of ions across the membrane.</text>
</comment>
<evidence type="ECO:0000256" key="5">
    <source>
        <dbReference type="ARBA" id="ARBA00022982"/>
    </source>
</evidence>
<keyword evidence="3 6" id="KW-0285">Flavoprotein</keyword>
<keyword evidence="6 7" id="KW-0472">Membrane</keyword>
<evidence type="ECO:0000256" key="2">
    <source>
        <dbReference type="ARBA" id="ARBA00022553"/>
    </source>
</evidence>
<comment type="subcellular location">
    <subcellularLocation>
        <location evidence="6">Cell membrane</location>
        <topology evidence="6">Single-pass membrane protein</topology>
    </subcellularLocation>
</comment>
<dbReference type="GO" id="GO:0010181">
    <property type="term" value="F:FMN binding"/>
    <property type="evidence" value="ECO:0007669"/>
    <property type="project" value="InterPro"/>
</dbReference>
<keyword evidence="4 6" id="KW-0288">FMN</keyword>
<dbReference type="NCBIfam" id="TIGR01947">
    <property type="entry name" value="rnfG"/>
    <property type="match status" value="1"/>
</dbReference>
<dbReference type="AlphaFoldDB" id="A0A939KHS2"/>
<comment type="subunit">
    <text evidence="6">The complex is composed of six subunits: RnfA, RnfB, RnfC, RnfD, RnfE and RnfG.</text>
</comment>
<comment type="similarity">
    <text evidence="6">Belongs to the RnfG family.</text>
</comment>
<feature type="domain" description="FMN-binding" evidence="8">
    <location>
        <begin position="96"/>
        <end position="186"/>
    </location>
</feature>
<keyword evidence="1 6" id="KW-0813">Transport</keyword>
<dbReference type="EC" id="7.-.-.-" evidence="6"/>
<evidence type="ECO:0000256" key="4">
    <source>
        <dbReference type="ARBA" id="ARBA00022643"/>
    </source>
</evidence>
<feature type="transmembrane region" description="Helical" evidence="7">
    <location>
        <begin position="12"/>
        <end position="32"/>
    </location>
</feature>
<dbReference type="SMART" id="SM00900">
    <property type="entry name" value="FMN_bind"/>
    <property type="match status" value="3"/>
</dbReference>
<dbReference type="GO" id="GO:0005886">
    <property type="term" value="C:plasma membrane"/>
    <property type="evidence" value="ECO:0007669"/>
    <property type="project" value="UniProtKB-SubCell"/>
</dbReference>
<keyword evidence="6" id="KW-1278">Translocase</keyword>
<dbReference type="Pfam" id="PF04205">
    <property type="entry name" value="FMN_bind"/>
    <property type="match status" value="3"/>
</dbReference>
<dbReference type="PANTHER" id="PTHR36118">
    <property type="entry name" value="ION-TRANSLOCATING OXIDOREDUCTASE COMPLEX SUBUNIT G"/>
    <property type="match status" value="1"/>
</dbReference>
<dbReference type="GO" id="GO:0009055">
    <property type="term" value="F:electron transfer activity"/>
    <property type="evidence" value="ECO:0007669"/>
    <property type="project" value="InterPro"/>
</dbReference>
<evidence type="ECO:0000256" key="1">
    <source>
        <dbReference type="ARBA" id="ARBA00022448"/>
    </source>
</evidence>
<dbReference type="PANTHER" id="PTHR36118:SF1">
    <property type="entry name" value="ION-TRANSLOCATING OXIDOREDUCTASE COMPLEX SUBUNIT G"/>
    <property type="match status" value="1"/>
</dbReference>
<evidence type="ECO:0000313" key="9">
    <source>
        <dbReference type="EMBL" id="MBO1265814.1"/>
    </source>
</evidence>
<evidence type="ECO:0000313" key="10">
    <source>
        <dbReference type="Proteomes" id="UP000664218"/>
    </source>
</evidence>
<reference evidence="9" key="1">
    <citation type="submission" date="2021-03" db="EMBL/GenBank/DDBJ databases">
        <title>Proteiniclasticum marinus sp. nov., isolated from tidal flat sediment.</title>
        <authorList>
            <person name="Namirimu T."/>
            <person name="Yang J.-A."/>
            <person name="Yang S.-H."/>
            <person name="Kim Y.-J."/>
            <person name="Kwon K.K."/>
        </authorList>
    </citation>
    <scope>NUCLEOTIDE SEQUENCE</scope>
    <source>
        <strain evidence="9">SCR006</strain>
    </source>
</reference>
<evidence type="ECO:0000256" key="3">
    <source>
        <dbReference type="ARBA" id="ARBA00022630"/>
    </source>
</evidence>
<feature type="domain" description="FMN-binding" evidence="8">
    <location>
        <begin position="244"/>
        <end position="325"/>
    </location>
</feature>
<dbReference type="EMBL" id="JAFNJU010000009">
    <property type="protein sequence ID" value="MBO1265814.1"/>
    <property type="molecule type" value="Genomic_DNA"/>
</dbReference>
<comment type="cofactor">
    <cofactor evidence="6">
        <name>FMN</name>
        <dbReference type="ChEBI" id="CHEBI:58210"/>
    </cofactor>
</comment>
<keyword evidence="6" id="KW-1003">Cell membrane</keyword>
<name>A0A939KHS2_9CLOT</name>
<feature type="domain" description="FMN-binding" evidence="8">
    <location>
        <begin position="374"/>
        <end position="455"/>
    </location>
</feature>
<gene>
    <name evidence="6" type="primary">rnfG</name>
    <name evidence="9" type="ORF">J3A84_12310</name>
</gene>
<dbReference type="InterPro" id="IPR010209">
    <property type="entry name" value="Ion_transpt_RnfG/RsxG"/>
</dbReference>
<keyword evidence="2 6" id="KW-0597">Phosphoprotein</keyword>
<evidence type="ECO:0000256" key="7">
    <source>
        <dbReference type="SAM" id="Phobius"/>
    </source>
</evidence>
<organism evidence="9 10">
    <name type="scientific">Proteiniclasticum aestuarii</name>
    <dbReference type="NCBI Taxonomy" id="2817862"/>
    <lineage>
        <taxon>Bacteria</taxon>
        <taxon>Bacillati</taxon>
        <taxon>Bacillota</taxon>
        <taxon>Clostridia</taxon>
        <taxon>Eubacteriales</taxon>
        <taxon>Clostridiaceae</taxon>
        <taxon>Proteiniclasticum</taxon>
    </lineage>
</organism>
<dbReference type="GO" id="GO:0022900">
    <property type="term" value="P:electron transport chain"/>
    <property type="evidence" value="ECO:0007669"/>
    <property type="project" value="UniProtKB-UniRule"/>
</dbReference>
<dbReference type="HAMAP" id="MF_00479">
    <property type="entry name" value="RsxG_RnfG"/>
    <property type="match status" value="1"/>
</dbReference>
<keyword evidence="6 7" id="KW-1133">Transmembrane helix</keyword>
<evidence type="ECO:0000259" key="8">
    <source>
        <dbReference type="SMART" id="SM00900"/>
    </source>
</evidence>
<evidence type="ECO:0000256" key="6">
    <source>
        <dbReference type="HAMAP-Rule" id="MF_00479"/>
    </source>
</evidence>
<accession>A0A939KHS2</accession>
<dbReference type="InterPro" id="IPR007329">
    <property type="entry name" value="FMN-bd"/>
</dbReference>
<protein>
    <recommendedName>
        <fullName evidence="6">Ion-translocating oxidoreductase complex subunit G</fullName>
        <ecNumber evidence="6">7.-.-.-</ecNumber>
    </recommendedName>
    <alternativeName>
        <fullName evidence="6">Rnf electron transport complex subunit G</fullName>
    </alternativeName>
</protein>
<dbReference type="RefSeq" id="WP_207600332.1">
    <property type="nucleotide sequence ID" value="NZ_JAFNJU010000009.1"/>
</dbReference>
<proteinExistence type="inferred from homology"/>
<keyword evidence="10" id="KW-1185">Reference proteome</keyword>
<feature type="modified residue" description="FMN phosphoryl threonine" evidence="6">
    <location>
        <position position="169"/>
    </location>
</feature>
<sequence>MKKKSLVSELLALGGTLMLICIIVAGVVAFVYNGTKEQIAMNNAVNAEDLAVVMPESDGIEDVTAEYDEHEVITEIYKATKGGDVVGYVYKMMIAGYKPDLGTLVGIDNDGNVVAAKVTQSSETPGLGALVADEAFISQFTGKETTASFQVVKGTPTSDTEIQSVSGATISSGAVTTSINEAVKFHKENILGEEVVEVPVVEPTLENMNLSGDAMNEIAGDLKTLEVTTAGEVTGYVVYAANPGYYEESPIKVAVGFDNETKTITNILIIEQNETPGLGDVILEDGFAQQFQGAAAEEMETQIYSGASESSKGVYKAVNQAIDYYHNVLMVEPGVENMRLTGDEMVEIDGEYKTFEVRNQGAVSGYIVYASNPGYYEDKPIEVAVSFDAATREVKNIMIVKQNETQGLGTVITEDAFAQMFQDQPSEEMSVQVYSGASESSKGVYRAVNKAILYFNDVLMQGGN</sequence>
<keyword evidence="6 7" id="KW-0812">Transmembrane</keyword>
<comment type="caution">
    <text evidence="9">The sequence shown here is derived from an EMBL/GenBank/DDBJ whole genome shotgun (WGS) entry which is preliminary data.</text>
</comment>
<keyword evidence="5 6" id="KW-0249">Electron transport</keyword>
<dbReference type="Proteomes" id="UP000664218">
    <property type="component" value="Unassembled WGS sequence"/>
</dbReference>